<evidence type="ECO:0000313" key="3">
    <source>
        <dbReference type="Proteomes" id="UP000033140"/>
    </source>
</evidence>
<name>A0A0E9NMM5_SAICN</name>
<dbReference type="AlphaFoldDB" id="A0A0E9NMM5"/>
<gene>
    <name evidence="2" type="ORF">G7K_4797-t1</name>
</gene>
<evidence type="ECO:0000313" key="2">
    <source>
        <dbReference type="EMBL" id="GAO50675.1"/>
    </source>
</evidence>
<evidence type="ECO:0000256" key="1">
    <source>
        <dbReference type="SAM" id="MobiDB-lite"/>
    </source>
</evidence>
<organism evidence="2 3">
    <name type="scientific">Saitoella complicata (strain BCRC 22490 / CBS 7301 / JCM 7358 / NBRC 10748 / NRRL Y-17804)</name>
    <dbReference type="NCBI Taxonomy" id="698492"/>
    <lineage>
        <taxon>Eukaryota</taxon>
        <taxon>Fungi</taxon>
        <taxon>Dikarya</taxon>
        <taxon>Ascomycota</taxon>
        <taxon>Taphrinomycotina</taxon>
        <taxon>Taphrinomycotina incertae sedis</taxon>
        <taxon>Saitoella</taxon>
    </lineage>
</organism>
<dbReference type="EMBL" id="BACD03000035">
    <property type="protein sequence ID" value="GAO50675.1"/>
    <property type="molecule type" value="Genomic_DNA"/>
</dbReference>
<reference evidence="2 3" key="3">
    <citation type="journal article" date="2015" name="Genome Announc.">
        <title>Draft Genome Sequence of the Archiascomycetous Yeast Saitoella complicata.</title>
        <authorList>
            <person name="Yamauchi K."/>
            <person name="Kondo S."/>
            <person name="Hamamoto M."/>
            <person name="Takahashi Y."/>
            <person name="Ogura Y."/>
            <person name="Hayashi T."/>
            <person name="Nishida H."/>
        </authorList>
    </citation>
    <scope>NUCLEOTIDE SEQUENCE [LARGE SCALE GENOMIC DNA]</scope>
    <source>
        <strain evidence="2 3">NRRL Y-17804</strain>
    </source>
</reference>
<comment type="caution">
    <text evidence="2">The sequence shown here is derived from an EMBL/GenBank/DDBJ whole genome shotgun (WGS) entry which is preliminary data.</text>
</comment>
<protein>
    <submittedName>
        <fullName evidence="2">Uncharacterized protein</fullName>
    </submittedName>
</protein>
<keyword evidence="3" id="KW-1185">Reference proteome</keyword>
<dbReference type="PANTHER" id="PTHR15627:SF8">
    <property type="entry name" value="TRNA-URIDINE AMINOCARBOXYPROPYLTRANSFERASE 1"/>
    <property type="match status" value="1"/>
</dbReference>
<proteinExistence type="predicted"/>
<feature type="region of interest" description="Disordered" evidence="1">
    <location>
        <begin position="325"/>
        <end position="347"/>
    </location>
</feature>
<accession>A0A0E9NMM5</accession>
<dbReference type="PANTHER" id="PTHR15627">
    <property type="entry name" value="NATURAL KILLER CELL-SPECIFIC ANTIGEN KLIP1"/>
    <property type="match status" value="1"/>
</dbReference>
<feature type="region of interest" description="Disordered" evidence="1">
    <location>
        <begin position="223"/>
        <end position="242"/>
    </location>
</feature>
<reference evidence="2 3" key="2">
    <citation type="journal article" date="2014" name="J. Gen. Appl. Microbiol.">
        <title>The early diverging ascomycetous budding yeast Saitoella complicata has three histone deacetylases belonging to the Clr6, Hos2, and Rpd3 lineages.</title>
        <authorList>
            <person name="Nishida H."/>
            <person name="Matsumoto T."/>
            <person name="Kondo S."/>
            <person name="Hamamoto M."/>
            <person name="Yoshikawa H."/>
        </authorList>
    </citation>
    <scope>NUCLEOTIDE SEQUENCE [LARGE SCALE GENOMIC DNA]</scope>
    <source>
        <strain evidence="2 3">NRRL Y-17804</strain>
    </source>
</reference>
<sequence>MGSQRKDVESSKDSKAPFNPNWTTTPSFQNALTCSSPPSTSAFLAEDDRSYLNLRFSQPLSNFDPSRQKCPACESSRPGWCYKCCQPLYPDPVKYEKELPVKVDIIHHYAEAKSKSSIPYLLTASNKQLQTHHFPTLPTYDPRTTYILLPGPDSTPISALTKSNLDSMERLLVLDSSWVRVLGIRRDEGSGLGGLRCVQLDLEREGGWRPMFWRWRNVRRTRNKKGKPANETPEESGQTAEDGCIDSRTHHILGDVGSWISSAEAVYLAIKEVDAAKAKYAPTDASSHGAVETEKDEHKYDDLLYYFAWQAREAGRNMVKTFERRRAGEARGQSGAAVAHDSTAKKT</sequence>
<dbReference type="InterPro" id="IPR051521">
    <property type="entry name" value="tRNA_Mod/Golgi_Maint"/>
</dbReference>
<feature type="compositionally biased region" description="Basic and acidic residues" evidence="1">
    <location>
        <begin position="1"/>
        <end position="15"/>
    </location>
</feature>
<feature type="region of interest" description="Disordered" evidence="1">
    <location>
        <begin position="1"/>
        <end position="32"/>
    </location>
</feature>
<reference evidence="2 3" key="1">
    <citation type="journal article" date="2011" name="J. Gen. Appl. Microbiol.">
        <title>Draft genome sequencing of the enigmatic yeast Saitoella complicata.</title>
        <authorList>
            <person name="Nishida H."/>
            <person name="Hamamoto M."/>
            <person name="Sugiyama J."/>
        </authorList>
    </citation>
    <scope>NUCLEOTIDE SEQUENCE [LARGE SCALE GENOMIC DNA]</scope>
    <source>
        <strain evidence="2 3">NRRL Y-17804</strain>
    </source>
</reference>
<feature type="compositionally biased region" description="Polar residues" evidence="1">
    <location>
        <begin position="20"/>
        <end position="32"/>
    </location>
</feature>
<dbReference type="RefSeq" id="XP_019022819.1">
    <property type="nucleotide sequence ID" value="XM_019171429.1"/>
</dbReference>
<dbReference type="Proteomes" id="UP000033140">
    <property type="component" value="Unassembled WGS sequence"/>
</dbReference>